<evidence type="ECO:0000313" key="9">
    <source>
        <dbReference type="EMBL" id="MFC5651475.1"/>
    </source>
</evidence>
<evidence type="ECO:0000256" key="6">
    <source>
        <dbReference type="ARBA" id="ARBA00022989"/>
    </source>
</evidence>
<feature type="transmembrane region" description="Helical" evidence="8">
    <location>
        <begin position="149"/>
        <end position="169"/>
    </location>
</feature>
<accession>A0ABW0W519</accession>
<dbReference type="PANTHER" id="PTHR34975">
    <property type="entry name" value="SPORE GERMINATION PROTEIN A2"/>
    <property type="match status" value="1"/>
</dbReference>
<evidence type="ECO:0000256" key="4">
    <source>
        <dbReference type="ARBA" id="ARBA00022544"/>
    </source>
</evidence>
<evidence type="ECO:0000256" key="5">
    <source>
        <dbReference type="ARBA" id="ARBA00022692"/>
    </source>
</evidence>
<dbReference type="EMBL" id="JBHSOW010000078">
    <property type="protein sequence ID" value="MFC5651475.1"/>
    <property type="molecule type" value="Genomic_DNA"/>
</dbReference>
<sequence>MMIKSLEKINSRQIGLLMIAVVTASEFLFAPKYASEYAKQDGWISMSLTILPGILMVVLMTALSRRYPGLSIVEVGMKILGKWLGRLFAAFLAYSIFLYIAMNLKSMSTFVSVYALPRTPSLVIVGIFTFVCAIAVLAGIEVQGRCAEFIVPINMLFIALILCFSIPNMKPEQLQPVFENGLLPILKGTIIPSYWVLQGGWLVLGFLLPFLNQQEEGRKVSLLSVGFIVVILVAITAQTLTVIGPFTSESVYPFYSVIRMIGLGETFERVDSIVLFIWLEGLFLKIRAYFYSHSVYV</sequence>
<dbReference type="Pfam" id="PF03845">
    <property type="entry name" value="Spore_permease"/>
    <property type="match status" value="1"/>
</dbReference>
<comment type="similarity">
    <text evidence="2">Belongs to the amino acid-polyamine-organocation (APC) superfamily. Spore germination protein (SGP) (TC 2.A.3.9) family.</text>
</comment>
<feature type="transmembrane region" description="Helical" evidence="8">
    <location>
        <begin position="122"/>
        <end position="142"/>
    </location>
</feature>
<evidence type="ECO:0000256" key="8">
    <source>
        <dbReference type="SAM" id="Phobius"/>
    </source>
</evidence>
<feature type="transmembrane region" description="Helical" evidence="8">
    <location>
        <begin position="12"/>
        <end position="30"/>
    </location>
</feature>
<comment type="caution">
    <text evidence="9">The sequence shown here is derived from an EMBL/GenBank/DDBJ whole genome shotgun (WGS) entry which is preliminary data.</text>
</comment>
<evidence type="ECO:0000256" key="2">
    <source>
        <dbReference type="ARBA" id="ARBA00007998"/>
    </source>
</evidence>
<dbReference type="InterPro" id="IPR004761">
    <property type="entry name" value="Spore_GerAB"/>
</dbReference>
<feature type="transmembrane region" description="Helical" evidence="8">
    <location>
        <begin position="189"/>
        <end position="210"/>
    </location>
</feature>
<name>A0ABW0W519_9BACL</name>
<evidence type="ECO:0000256" key="1">
    <source>
        <dbReference type="ARBA" id="ARBA00004141"/>
    </source>
</evidence>
<evidence type="ECO:0000256" key="7">
    <source>
        <dbReference type="ARBA" id="ARBA00023136"/>
    </source>
</evidence>
<feature type="transmembrane region" description="Helical" evidence="8">
    <location>
        <begin position="42"/>
        <end position="63"/>
    </location>
</feature>
<dbReference type="PANTHER" id="PTHR34975:SF2">
    <property type="entry name" value="SPORE GERMINATION PROTEIN A2"/>
    <property type="match status" value="1"/>
</dbReference>
<reference evidence="10" key="1">
    <citation type="journal article" date="2019" name="Int. J. Syst. Evol. Microbiol.">
        <title>The Global Catalogue of Microorganisms (GCM) 10K type strain sequencing project: providing services to taxonomists for standard genome sequencing and annotation.</title>
        <authorList>
            <consortium name="The Broad Institute Genomics Platform"/>
            <consortium name="The Broad Institute Genome Sequencing Center for Infectious Disease"/>
            <person name="Wu L."/>
            <person name="Ma J."/>
        </authorList>
    </citation>
    <scope>NUCLEOTIDE SEQUENCE [LARGE SCALE GENOMIC DNA]</scope>
    <source>
        <strain evidence="10">CGMCC 1.3240</strain>
    </source>
</reference>
<protein>
    <submittedName>
        <fullName evidence="9">Endospore germination permease</fullName>
    </submittedName>
</protein>
<evidence type="ECO:0000256" key="3">
    <source>
        <dbReference type="ARBA" id="ARBA00022448"/>
    </source>
</evidence>
<dbReference type="Gene3D" id="1.20.1740.10">
    <property type="entry name" value="Amino acid/polyamine transporter I"/>
    <property type="match status" value="1"/>
</dbReference>
<keyword evidence="7 8" id="KW-0472">Membrane</keyword>
<keyword evidence="10" id="KW-1185">Reference proteome</keyword>
<dbReference type="RefSeq" id="WP_379190103.1">
    <property type="nucleotide sequence ID" value="NZ_JBHSOW010000078.1"/>
</dbReference>
<dbReference type="Proteomes" id="UP001596047">
    <property type="component" value="Unassembled WGS sequence"/>
</dbReference>
<evidence type="ECO:0000313" key="10">
    <source>
        <dbReference type="Proteomes" id="UP001596047"/>
    </source>
</evidence>
<keyword evidence="5 8" id="KW-0812">Transmembrane</keyword>
<keyword evidence="4" id="KW-0309">Germination</keyword>
<gene>
    <name evidence="9" type="ORF">ACFPYJ_20630</name>
</gene>
<feature type="transmembrane region" description="Helical" evidence="8">
    <location>
        <begin position="83"/>
        <end position="102"/>
    </location>
</feature>
<organism evidence="9 10">
    <name type="scientific">Paenibacillus solisilvae</name>
    <dbReference type="NCBI Taxonomy" id="2486751"/>
    <lineage>
        <taxon>Bacteria</taxon>
        <taxon>Bacillati</taxon>
        <taxon>Bacillota</taxon>
        <taxon>Bacilli</taxon>
        <taxon>Bacillales</taxon>
        <taxon>Paenibacillaceae</taxon>
        <taxon>Paenibacillus</taxon>
    </lineage>
</organism>
<feature type="transmembrane region" description="Helical" evidence="8">
    <location>
        <begin position="222"/>
        <end position="246"/>
    </location>
</feature>
<proteinExistence type="inferred from homology"/>
<keyword evidence="3" id="KW-0813">Transport</keyword>
<dbReference type="NCBIfam" id="TIGR00912">
    <property type="entry name" value="2A0309"/>
    <property type="match status" value="1"/>
</dbReference>
<keyword evidence="6 8" id="KW-1133">Transmembrane helix</keyword>
<comment type="subcellular location">
    <subcellularLocation>
        <location evidence="1">Membrane</location>
        <topology evidence="1">Multi-pass membrane protein</topology>
    </subcellularLocation>
</comment>